<dbReference type="PRINTS" id="PR00080">
    <property type="entry name" value="SDRFAMILY"/>
</dbReference>
<dbReference type="Gene3D" id="3.40.50.720">
    <property type="entry name" value="NAD(P)-binding Rossmann-like Domain"/>
    <property type="match status" value="1"/>
</dbReference>
<dbReference type="InterPro" id="IPR020904">
    <property type="entry name" value="Sc_DH/Rdtase_CS"/>
</dbReference>
<gene>
    <name evidence="4" type="ORF">BON30_30040</name>
</gene>
<dbReference type="CDD" id="cd05233">
    <property type="entry name" value="SDR_c"/>
    <property type="match status" value="1"/>
</dbReference>
<evidence type="ECO:0000256" key="2">
    <source>
        <dbReference type="ARBA" id="ARBA00023002"/>
    </source>
</evidence>
<comment type="caution">
    <text evidence="4">The sequence shown here is derived from an EMBL/GenBank/DDBJ whole genome shotgun (WGS) entry which is preliminary data.</text>
</comment>
<dbReference type="EMBL" id="MPIN01000009">
    <property type="protein sequence ID" value="OJH36750.1"/>
    <property type="molecule type" value="Genomic_DNA"/>
</dbReference>
<dbReference type="OrthoDB" id="5363038at2"/>
<keyword evidence="5" id="KW-1185">Reference proteome</keyword>
<dbReference type="GO" id="GO:0016491">
    <property type="term" value="F:oxidoreductase activity"/>
    <property type="evidence" value="ECO:0007669"/>
    <property type="project" value="UniProtKB-KW"/>
</dbReference>
<reference evidence="4 5" key="2">
    <citation type="submission" date="2016-12" db="EMBL/GenBank/DDBJ databases">
        <title>Draft Genome Sequence of Cystobacter ferrugineus Strain Cbfe23.</title>
        <authorList>
            <person name="Akbar S."/>
            <person name="Dowd S.E."/>
            <person name="Stevens D.C."/>
        </authorList>
    </citation>
    <scope>NUCLEOTIDE SEQUENCE [LARGE SCALE GENOMIC DNA]</scope>
    <source>
        <strain evidence="4 5">Cbfe23</strain>
    </source>
</reference>
<dbReference type="InterPro" id="IPR002347">
    <property type="entry name" value="SDR_fam"/>
</dbReference>
<comment type="similarity">
    <text evidence="1">Belongs to the short-chain dehydrogenases/reductases (SDR) family.</text>
</comment>
<reference evidence="5" key="1">
    <citation type="submission" date="2016-11" db="EMBL/GenBank/DDBJ databases">
        <authorList>
            <person name="Shukria A."/>
            <person name="Stevens D.C."/>
        </authorList>
    </citation>
    <scope>NUCLEOTIDE SEQUENCE [LARGE SCALE GENOMIC DNA]</scope>
    <source>
        <strain evidence="5">Cbfe23</strain>
    </source>
</reference>
<dbReference type="PROSITE" id="PS00061">
    <property type="entry name" value="ADH_SHORT"/>
    <property type="match status" value="1"/>
</dbReference>
<dbReference type="InterPro" id="IPR036291">
    <property type="entry name" value="NAD(P)-bd_dom_sf"/>
</dbReference>
<name>A0A1L9B3F5_9BACT</name>
<dbReference type="FunFam" id="3.40.50.720:FF:000084">
    <property type="entry name" value="Short-chain dehydrogenase reductase"/>
    <property type="match status" value="1"/>
</dbReference>
<dbReference type="InterPro" id="IPR057326">
    <property type="entry name" value="KR_dom"/>
</dbReference>
<dbReference type="Proteomes" id="UP000182229">
    <property type="component" value="Unassembled WGS sequence"/>
</dbReference>
<dbReference type="Pfam" id="PF13561">
    <property type="entry name" value="adh_short_C2"/>
    <property type="match status" value="1"/>
</dbReference>
<accession>A0A1L9B3F5</accession>
<protein>
    <submittedName>
        <fullName evidence="4">Epimerase</fullName>
    </submittedName>
</protein>
<sequence>MGGLKDKVVIVTGASSGIGRATALALADEGAKVIASARREAQGQELIARIRERGGEATWVSADLLVERDIEALVETALSTYGRLDGAFNNAGGSLSKPFLDTTTEDYEAILNTNLRGAFWCMKYELRAMLAGGGGSIVNCASVSASRSMPGLSAYSASKAALVALTQGVAVEHAQKGVRVNAVSPGVIESEMATAGWRLNERMGRAFAASLHPMNRVGTPEEVAGLVTFLLGPQSSFITGQDFAVDGGFTAASVSATLMNRPR</sequence>
<feature type="domain" description="Ketoreductase" evidence="3">
    <location>
        <begin position="7"/>
        <end position="200"/>
    </location>
</feature>
<dbReference type="RefSeq" id="WP_071901906.1">
    <property type="nucleotide sequence ID" value="NZ_MPIN01000009.1"/>
</dbReference>
<dbReference type="AlphaFoldDB" id="A0A1L9B3F5"/>
<dbReference type="STRING" id="83449.BON30_30040"/>
<organism evidence="4 5">
    <name type="scientific">Cystobacter ferrugineus</name>
    <dbReference type="NCBI Taxonomy" id="83449"/>
    <lineage>
        <taxon>Bacteria</taxon>
        <taxon>Pseudomonadati</taxon>
        <taxon>Myxococcota</taxon>
        <taxon>Myxococcia</taxon>
        <taxon>Myxococcales</taxon>
        <taxon>Cystobacterineae</taxon>
        <taxon>Archangiaceae</taxon>
        <taxon>Cystobacter</taxon>
    </lineage>
</organism>
<dbReference type="SUPFAM" id="SSF51735">
    <property type="entry name" value="NAD(P)-binding Rossmann-fold domains"/>
    <property type="match status" value="1"/>
</dbReference>
<dbReference type="NCBIfam" id="NF005559">
    <property type="entry name" value="PRK07231.1"/>
    <property type="match status" value="1"/>
</dbReference>
<evidence type="ECO:0000313" key="5">
    <source>
        <dbReference type="Proteomes" id="UP000182229"/>
    </source>
</evidence>
<dbReference type="PANTHER" id="PTHR24321">
    <property type="entry name" value="DEHYDROGENASES, SHORT CHAIN"/>
    <property type="match status" value="1"/>
</dbReference>
<proteinExistence type="inferred from homology"/>
<keyword evidence="2" id="KW-0560">Oxidoreductase</keyword>
<evidence type="ECO:0000313" key="4">
    <source>
        <dbReference type="EMBL" id="OJH36750.1"/>
    </source>
</evidence>
<dbReference type="PRINTS" id="PR00081">
    <property type="entry name" value="GDHRDH"/>
</dbReference>
<evidence type="ECO:0000256" key="1">
    <source>
        <dbReference type="ARBA" id="ARBA00006484"/>
    </source>
</evidence>
<dbReference type="SMART" id="SM00822">
    <property type="entry name" value="PKS_KR"/>
    <property type="match status" value="1"/>
</dbReference>
<dbReference type="PANTHER" id="PTHR24321:SF11">
    <property type="entry name" value="BLR0893 PROTEIN"/>
    <property type="match status" value="1"/>
</dbReference>
<evidence type="ECO:0000259" key="3">
    <source>
        <dbReference type="SMART" id="SM00822"/>
    </source>
</evidence>